<protein>
    <submittedName>
        <fullName evidence="1">Uncharacterized protein</fullName>
    </submittedName>
</protein>
<organism evidence="1 2">
    <name type="scientific">Hibiscus sabdariffa</name>
    <name type="common">roselle</name>
    <dbReference type="NCBI Taxonomy" id="183260"/>
    <lineage>
        <taxon>Eukaryota</taxon>
        <taxon>Viridiplantae</taxon>
        <taxon>Streptophyta</taxon>
        <taxon>Embryophyta</taxon>
        <taxon>Tracheophyta</taxon>
        <taxon>Spermatophyta</taxon>
        <taxon>Magnoliopsida</taxon>
        <taxon>eudicotyledons</taxon>
        <taxon>Gunneridae</taxon>
        <taxon>Pentapetalae</taxon>
        <taxon>rosids</taxon>
        <taxon>malvids</taxon>
        <taxon>Malvales</taxon>
        <taxon>Malvaceae</taxon>
        <taxon>Malvoideae</taxon>
        <taxon>Hibiscus</taxon>
    </lineage>
</organism>
<gene>
    <name evidence="1" type="ORF">V6N11_066170</name>
</gene>
<evidence type="ECO:0000313" key="2">
    <source>
        <dbReference type="Proteomes" id="UP001396334"/>
    </source>
</evidence>
<keyword evidence="2" id="KW-1185">Reference proteome</keyword>
<dbReference type="EMBL" id="JBBPBN010000251">
    <property type="protein sequence ID" value="KAK8492360.1"/>
    <property type="molecule type" value="Genomic_DNA"/>
</dbReference>
<accession>A0ABR2AGV1</accession>
<evidence type="ECO:0000313" key="1">
    <source>
        <dbReference type="EMBL" id="KAK8492360.1"/>
    </source>
</evidence>
<name>A0ABR2AGV1_9ROSI</name>
<reference evidence="1 2" key="1">
    <citation type="journal article" date="2024" name="G3 (Bethesda)">
        <title>Genome assembly of Hibiscus sabdariffa L. provides insights into metabolisms of medicinal natural products.</title>
        <authorList>
            <person name="Kim T."/>
        </authorList>
    </citation>
    <scope>NUCLEOTIDE SEQUENCE [LARGE SCALE GENOMIC DNA]</scope>
    <source>
        <strain evidence="1">TK-2024</strain>
        <tissue evidence="1">Old leaves</tissue>
    </source>
</reference>
<comment type="caution">
    <text evidence="1">The sequence shown here is derived from an EMBL/GenBank/DDBJ whole genome shotgun (WGS) entry which is preliminary data.</text>
</comment>
<proteinExistence type="predicted"/>
<sequence>MVSCSSMVSVLWVLPPEGYSRSPLAFFGLDLSKKWQRVSWGKGFSCLFVLHSRDFRWPELVVLQKKRLWKGDLLRLSVWIDQWGNLFHYFFRIILVYDPYRLIDLGFYWFLILVLEDDWWEIILGSVREWTRDLDFHCFKVNDLKVLLSTRFVICVRLSCYFVWFRNIDVNSKGSVSFLKGCVDCLVLCCCEIAPPFDRKTVGLVLWLSDWKGKIGFQEGEVLDDGTLPGLDTGYYPSFLPCLSDKSAVSLEENPSFFINLGFFGILYGWSAPNPWSDFEFKCQRAMLAVIIVKENIFTKLTYKMDDGEFFSLAQRKKIIEAISGGIIEPSTFDVEFSDLEEIKADDSAKGHPHGE</sequence>
<dbReference type="Proteomes" id="UP001396334">
    <property type="component" value="Unassembled WGS sequence"/>
</dbReference>